<reference evidence="2 3" key="1">
    <citation type="journal article" date="2024" name="G3 (Bethesda)">
        <title>Genome assembly of Hibiscus sabdariffa L. provides insights into metabolisms of medicinal natural products.</title>
        <authorList>
            <person name="Kim T."/>
        </authorList>
    </citation>
    <scope>NUCLEOTIDE SEQUENCE [LARGE SCALE GENOMIC DNA]</scope>
    <source>
        <strain evidence="2">TK-2024</strain>
        <tissue evidence="2">Old leaves</tissue>
    </source>
</reference>
<accession>A0ABR2EA06</accession>
<evidence type="ECO:0000313" key="3">
    <source>
        <dbReference type="Proteomes" id="UP001472677"/>
    </source>
</evidence>
<evidence type="ECO:0000313" key="2">
    <source>
        <dbReference type="EMBL" id="KAK8556228.1"/>
    </source>
</evidence>
<name>A0ABR2EA06_9ROSI</name>
<feature type="coiled-coil region" evidence="1">
    <location>
        <begin position="13"/>
        <end position="40"/>
    </location>
</feature>
<protein>
    <submittedName>
        <fullName evidence="2">Uncharacterized protein</fullName>
    </submittedName>
</protein>
<dbReference type="Proteomes" id="UP001472677">
    <property type="component" value="Unassembled WGS sequence"/>
</dbReference>
<sequence length="79" mass="8827">MGSSLLVEFLHNIDDVERGKKKVKAIVQNLKSKKKDLVDRAARVDEGRKLDSFDDMAQEFINLFTKLIGSEDGEGGFKG</sequence>
<evidence type="ECO:0000256" key="1">
    <source>
        <dbReference type="SAM" id="Coils"/>
    </source>
</evidence>
<comment type="caution">
    <text evidence="2">The sequence shown here is derived from an EMBL/GenBank/DDBJ whole genome shotgun (WGS) entry which is preliminary data.</text>
</comment>
<dbReference type="EMBL" id="JBBPBM010000017">
    <property type="protein sequence ID" value="KAK8556228.1"/>
    <property type="molecule type" value="Genomic_DNA"/>
</dbReference>
<gene>
    <name evidence="2" type="ORF">V6N12_002639</name>
</gene>
<keyword evidence="1" id="KW-0175">Coiled coil</keyword>
<organism evidence="2 3">
    <name type="scientific">Hibiscus sabdariffa</name>
    <name type="common">roselle</name>
    <dbReference type="NCBI Taxonomy" id="183260"/>
    <lineage>
        <taxon>Eukaryota</taxon>
        <taxon>Viridiplantae</taxon>
        <taxon>Streptophyta</taxon>
        <taxon>Embryophyta</taxon>
        <taxon>Tracheophyta</taxon>
        <taxon>Spermatophyta</taxon>
        <taxon>Magnoliopsida</taxon>
        <taxon>eudicotyledons</taxon>
        <taxon>Gunneridae</taxon>
        <taxon>Pentapetalae</taxon>
        <taxon>rosids</taxon>
        <taxon>malvids</taxon>
        <taxon>Malvales</taxon>
        <taxon>Malvaceae</taxon>
        <taxon>Malvoideae</taxon>
        <taxon>Hibiscus</taxon>
    </lineage>
</organism>
<proteinExistence type="predicted"/>
<keyword evidence="3" id="KW-1185">Reference proteome</keyword>